<dbReference type="Pfam" id="PF00126">
    <property type="entry name" value="HTH_1"/>
    <property type="match status" value="1"/>
</dbReference>
<keyword evidence="3" id="KW-0238">DNA-binding</keyword>
<dbReference type="InterPro" id="IPR058163">
    <property type="entry name" value="LysR-type_TF_proteobact-type"/>
</dbReference>
<accession>A0A0F5L0X0</accession>
<gene>
    <name evidence="6" type="ORF">VW35_19015</name>
</gene>
<dbReference type="OrthoDB" id="9807765at2"/>
<dbReference type="SUPFAM" id="SSF46785">
    <property type="entry name" value="Winged helix' DNA-binding domain"/>
    <property type="match status" value="1"/>
</dbReference>
<evidence type="ECO:0000256" key="3">
    <source>
        <dbReference type="ARBA" id="ARBA00023125"/>
    </source>
</evidence>
<keyword evidence="2" id="KW-0805">Transcription regulation</keyword>
<protein>
    <recommendedName>
        <fullName evidence="5">HTH lysR-type domain-containing protein</fullName>
    </recommendedName>
</protein>
<name>A0A0F5L0X0_9HYPH</name>
<dbReference type="GO" id="GO:0043565">
    <property type="term" value="F:sequence-specific DNA binding"/>
    <property type="evidence" value="ECO:0007669"/>
    <property type="project" value="TreeGrafter"/>
</dbReference>
<proteinExistence type="inferred from homology"/>
<dbReference type="NCBIfam" id="NF008352">
    <property type="entry name" value="PRK11139.1"/>
    <property type="match status" value="1"/>
</dbReference>
<dbReference type="Gene3D" id="1.10.10.10">
    <property type="entry name" value="Winged helix-like DNA-binding domain superfamily/Winged helix DNA-binding domain"/>
    <property type="match status" value="1"/>
</dbReference>
<dbReference type="InterPro" id="IPR036390">
    <property type="entry name" value="WH_DNA-bd_sf"/>
</dbReference>
<dbReference type="PANTHER" id="PTHR30537:SF26">
    <property type="entry name" value="GLYCINE CLEAVAGE SYSTEM TRANSCRIPTIONAL ACTIVATOR"/>
    <property type="match status" value="1"/>
</dbReference>
<keyword evidence="7" id="KW-1185">Reference proteome</keyword>
<dbReference type="GO" id="GO:0003700">
    <property type="term" value="F:DNA-binding transcription factor activity"/>
    <property type="evidence" value="ECO:0007669"/>
    <property type="project" value="InterPro"/>
</dbReference>
<dbReference type="InterPro" id="IPR005119">
    <property type="entry name" value="LysR_subst-bd"/>
</dbReference>
<keyword evidence="4" id="KW-0804">Transcription</keyword>
<sequence length="296" mass="33539">MKRRILPSLNALRTFEAVARYNSFTRAAEELNVTQSAASRLVHSLEEYLEVPLFTRRSRRIQLTDQGEYYSRLVSRSLDLLEAGTVELMSSKAGKGTLSVGMLPTFGTRWLLPRLPSFQKLYPDVSVNVVSSDGDLDFTRERIDIAIRFGHGEWSDALVDPLMSEEVQVVCSPALLDQDNPLDEPQDIARYRLIDHSTRPYSWEHWFRSVGADLPHINWGPRLEHFFMIIEAAKAGLGMALLPTFLIEEELTSGTLVAPFKSRVSGPGAYYLITPQTKAGLPRVMAFRRWVLDQLK</sequence>
<dbReference type="FunFam" id="3.40.190.10:FF:000017">
    <property type="entry name" value="Glycine cleavage system transcriptional activator"/>
    <property type="match status" value="1"/>
</dbReference>
<dbReference type="FunFam" id="1.10.10.10:FF:000001">
    <property type="entry name" value="LysR family transcriptional regulator"/>
    <property type="match status" value="1"/>
</dbReference>
<feature type="domain" description="HTH lysR-type" evidence="5">
    <location>
        <begin position="7"/>
        <end position="64"/>
    </location>
</feature>
<dbReference type="AlphaFoldDB" id="A0A0F5L0X0"/>
<reference evidence="6 7" key="1">
    <citation type="submission" date="2015-03" db="EMBL/GenBank/DDBJ databases">
        <authorList>
            <person name="Hassan Y.I."/>
            <person name="Lepp D."/>
            <person name="Zhou T."/>
        </authorList>
    </citation>
    <scope>NUCLEOTIDE SEQUENCE [LARGE SCALE GENOMIC DNA]</scope>
    <source>
        <strain evidence="6 7">GH2-10</strain>
    </source>
</reference>
<dbReference type="Gene3D" id="3.40.190.10">
    <property type="entry name" value="Periplasmic binding protein-like II"/>
    <property type="match status" value="2"/>
</dbReference>
<comment type="similarity">
    <text evidence="1">Belongs to the LysR transcriptional regulatory family.</text>
</comment>
<organism evidence="6 7">
    <name type="scientific">Devosia soli</name>
    <dbReference type="NCBI Taxonomy" id="361041"/>
    <lineage>
        <taxon>Bacteria</taxon>
        <taxon>Pseudomonadati</taxon>
        <taxon>Pseudomonadota</taxon>
        <taxon>Alphaproteobacteria</taxon>
        <taxon>Hyphomicrobiales</taxon>
        <taxon>Devosiaceae</taxon>
        <taxon>Devosia</taxon>
    </lineage>
</organism>
<dbReference type="InterPro" id="IPR036388">
    <property type="entry name" value="WH-like_DNA-bd_sf"/>
</dbReference>
<dbReference type="RefSeq" id="WP_046144673.1">
    <property type="nucleotide sequence ID" value="NZ_LAJG01000048.1"/>
</dbReference>
<dbReference type="PROSITE" id="PS50931">
    <property type="entry name" value="HTH_LYSR"/>
    <property type="match status" value="1"/>
</dbReference>
<dbReference type="Pfam" id="PF03466">
    <property type="entry name" value="LysR_substrate"/>
    <property type="match status" value="1"/>
</dbReference>
<dbReference type="Proteomes" id="UP000033514">
    <property type="component" value="Unassembled WGS sequence"/>
</dbReference>
<dbReference type="InterPro" id="IPR000847">
    <property type="entry name" value="LysR_HTH_N"/>
</dbReference>
<evidence type="ECO:0000256" key="1">
    <source>
        <dbReference type="ARBA" id="ARBA00009437"/>
    </source>
</evidence>
<dbReference type="SUPFAM" id="SSF53850">
    <property type="entry name" value="Periplasmic binding protein-like II"/>
    <property type="match status" value="1"/>
</dbReference>
<dbReference type="STRING" id="361041.VW35_19015"/>
<dbReference type="PATRIC" id="fig|361041.3.peg.3218"/>
<evidence type="ECO:0000256" key="2">
    <source>
        <dbReference type="ARBA" id="ARBA00023015"/>
    </source>
</evidence>
<dbReference type="EMBL" id="LAJG01000048">
    <property type="protein sequence ID" value="KKB75855.1"/>
    <property type="molecule type" value="Genomic_DNA"/>
</dbReference>
<comment type="caution">
    <text evidence="6">The sequence shown here is derived from an EMBL/GenBank/DDBJ whole genome shotgun (WGS) entry which is preliminary data.</text>
</comment>
<evidence type="ECO:0000259" key="5">
    <source>
        <dbReference type="PROSITE" id="PS50931"/>
    </source>
</evidence>
<evidence type="ECO:0000256" key="4">
    <source>
        <dbReference type="ARBA" id="ARBA00023163"/>
    </source>
</evidence>
<evidence type="ECO:0000313" key="7">
    <source>
        <dbReference type="Proteomes" id="UP000033514"/>
    </source>
</evidence>
<dbReference type="PANTHER" id="PTHR30537">
    <property type="entry name" value="HTH-TYPE TRANSCRIPTIONAL REGULATOR"/>
    <property type="match status" value="1"/>
</dbReference>
<dbReference type="GO" id="GO:0006351">
    <property type="term" value="P:DNA-templated transcription"/>
    <property type="evidence" value="ECO:0007669"/>
    <property type="project" value="TreeGrafter"/>
</dbReference>
<evidence type="ECO:0000313" key="6">
    <source>
        <dbReference type="EMBL" id="KKB75855.1"/>
    </source>
</evidence>
<dbReference type="PRINTS" id="PR00039">
    <property type="entry name" value="HTHLYSR"/>
</dbReference>